<dbReference type="Gene3D" id="3.40.50.2300">
    <property type="match status" value="2"/>
</dbReference>
<evidence type="ECO:0000313" key="1">
    <source>
        <dbReference type="EMBL" id="SDD48740.1"/>
    </source>
</evidence>
<dbReference type="PRINTS" id="PR00337">
    <property type="entry name" value="LEUILEVALBP"/>
</dbReference>
<dbReference type="PANTHER" id="PTHR47628:SF1">
    <property type="entry name" value="ALIPHATIC AMIDASE EXPRESSION-REGULATING PROTEIN"/>
    <property type="match status" value="1"/>
</dbReference>
<dbReference type="Proteomes" id="UP000199245">
    <property type="component" value="Unassembled WGS sequence"/>
</dbReference>
<proteinExistence type="predicted"/>
<protein>
    <submittedName>
        <fullName evidence="1">Amino acid/amide ABC transporter substrate-binding protein, HAAT family</fullName>
    </submittedName>
</protein>
<organism evidence="1 2">
    <name type="scientific">Bradyrhizobium brasilense</name>
    <dbReference type="NCBI Taxonomy" id="1419277"/>
    <lineage>
        <taxon>Bacteria</taxon>
        <taxon>Pseudomonadati</taxon>
        <taxon>Pseudomonadota</taxon>
        <taxon>Alphaproteobacteria</taxon>
        <taxon>Hyphomicrobiales</taxon>
        <taxon>Nitrobacteraceae</taxon>
        <taxon>Bradyrhizobium</taxon>
    </lineage>
</organism>
<dbReference type="RefSeq" id="WP_092083067.1">
    <property type="nucleotide sequence ID" value="NZ_FMZW01000011.1"/>
</dbReference>
<evidence type="ECO:0000313" key="2">
    <source>
        <dbReference type="Proteomes" id="UP000199245"/>
    </source>
</evidence>
<dbReference type="EMBL" id="FMZW01000011">
    <property type="protein sequence ID" value="SDD48740.1"/>
    <property type="molecule type" value="Genomic_DNA"/>
</dbReference>
<dbReference type="InterPro" id="IPR000709">
    <property type="entry name" value="Leu_Ile_Val-bd"/>
</dbReference>
<dbReference type="InterPro" id="IPR039570">
    <property type="entry name" value="AmiC_PBP1"/>
</dbReference>
<accession>A0A1G6V4Z2</accession>
<reference evidence="1 2" key="1">
    <citation type="submission" date="2016-10" db="EMBL/GenBank/DDBJ databases">
        <authorList>
            <person name="de Groot N.N."/>
        </authorList>
    </citation>
    <scope>NUCLEOTIDE SEQUENCE [LARGE SCALE GENOMIC DNA]</scope>
    <source>
        <strain evidence="1 2">R5</strain>
    </source>
</reference>
<sequence length="416" mass="45469">MNVSRRHLLKAAALGSASLAAPQIVSRAFAAEPIKVGALYSQTGNLAVAEKLLANGVSMAVAEINAAGGVLGRPVEVVVEDGASDPKTFSEKASKLIVKDKIMTVFGCHTSASRKAVLPIFEKRGAMLFYQTHYEGFECSRNVIYSGAVPNHQLANYIPWIVKTLGKKKFFIVGSNYIYPREMAKVSKKLIEAAGAQWVADEYLELGHSEWAVMVKKIKESGADVVLSNVVGDSIIAFYREFKNQGISQAEIPICATVTSEIEIAAMGADYAAGSYTSFPYFMSLDMPGNKSFIERFRKFVNDPKQVTYHSLEAAYFQVFLWKQAVEKTKDLSAQGIRTGIAGESYEAPGGTVTIDADNLHCWLTPRIGQWQADGQSKVVDAYPHPIKPLPYFAYGETESNLFCTSKGLDTSKLKI</sequence>
<gene>
    <name evidence="1" type="ORF">SAMN05216337_1011193</name>
</gene>
<dbReference type="InterPro" id="IPR006311">
    <property type="entry name" value="TAT_signal"/>
</dbReference>
<dbReference type="InterPro" id="IPR028082">
    <property type="entry name" value="Peripla_BP_I"/>
</dbReference>
<dbReference type="SUPFAM" id="SSF53822">
    <property type="entry name" value="Periplasmic binding protein-like I"/>
    <property type="match status" value="1"/>
</dbReference>
<dbReference type="PANTHER" id="PTHR47628">
    <property type="match status" value="1"/>
</dbReference>
<dbReference type="PROSITE" id="PS51318">
    <property type="entry name" value="TAT"/>
    <property type="match status" value="1"/>
</dbReference>
<dbReference type="AlphaFoldDB" id="A0A1G6V4Z2"/>
<dbReference type="GO" id="GO:0033218">
    <property type="term" value="F:amide binding"/>
    <property type="evidence" value="ECO:0007669"/>
    <property type="project" value="InterPro"/>
</dbReference>
<name>A0A1G6V4Z2_9BRAD</name>
<dbReference type="CDD" id="cd06357">
    <property type="entry name" value="PBP1_AmiC"/>
    <property type="match status" value="1"/>
</dbReference>
<dbReference type="Pfam" id="PF13433">
    <property type="entry name" value="Peripla_BP_5"/>
    <property type="match status" value="1"/>
</dbReference>
<dbReference type="GO" id="GO:0006865">
    <property type="term" value="P:amino acid transport"/>
    <property type="evidence" value="ECO:0007669"/>
    <property type="project" value="InterPro"/>
</dbReference>